<dbReference type="STRING" id="1177154.Y5S_02695"/>
<protein>
    <recommendedName>
        <fullName evidence="3">MxaD family protein</fullName>
    </recommendedName>
</protein>
<dbReference type="Pfam" id="PF10604">
    <property type="entry name" value="Polyketide_cyc2"/>
    <property type="match status" value="1"/>
</dbReference>
<dbReference type="CDD" id="cd07821">
    <property type="entry name" value="PYR_PYL_RCAR_like"/>
    <property type="match status" value="1"/>
</dbReference>
<dbReference type="RefSeq" id="WP_035233696.1">
    <property type="nucleotide sequence ID" value="NZ_ARXV01000011.1"/>
</dbReference>
<evidence type="ECO:0000313" key="2">
    <source>
        <dbReference type="Proteomes" id="UP000029444"/>
    </source>
</evidence>
<dbReference type="InterPro" id="IPR019587">
    <property type="entry name" value="Polyketide_cyclase/dehydratase"/>
</dbReference>
<comment type="caution">
    <text evidence="1">The sequence shown here is derived from an EMBL/GenBank/DDBJ whole genome shotgun (WGS) entry which is preliminary data.</text>
</comment>
<keyword evidence="2" id="KW-1185">Reference proteome</keyword>
<organism evidence="1 2">
    <name type="scientific">Alcanivorax nanhaiticus</name>
    <dbReference type="NCBI Taxonomy" id="1177154"/>
    <lineage>
        <taxon>Bacteria</taxon>
        <taxon>Pseudomonadati</taxon>
        <taxon>Pseudomonadota</taxon>
        <taxon>Gammaproteobacteria</taxon>
        <taxon>Oceanospirillales</taxon>
        <taxon>Alcanivoracaceae</taxon>
        <taxon>Alcanivorax</taxon>
    </lineage>
</organism>
<name>A0A095UNT5_9GAMM</name>
<dbReference type="OrthoDB" id="4459835at2"/>
<reference evidence="1 2" key="1">
    <citation type="submission" date="2012-09" db="EMBL/GenBank/DDBJ databases">
        <title>Genome Sequence of alkane-degrading Bacterium Alcanivorax sp. 19-m-6.</title>
        <authorList>
            <person name="Lai Q."/>
            <person name="Shao Z."/>
        </authorList>
    </citation>
    <scope>NUCLEOTIDE SEQUENCE [LARGE SCALE GENOMIC DNA]</scope>
    <source>
        <strain evidence="1 2">19-m-6</strain>
    </source>
</reference>
<gene>
    <name evidence="1" type="ORF">Y5S_02695</name>
</gene>
<evidence type="ECO:0000313" key="1">
    <source>
        <dbReference type="EMBL" id="KGD64155.1"/>
    </source>
</evidence>
<dbReference type="Gene3D" id="3.30.530.20">
    <property type="match status" value="1"/>
</dbReference>
<sequence length="139" mass="15627">MQRIEIIQTFPFSVDKLYSFLSDHHNLELIFAPAKIKRIKDGKDSVNGVGSTRWMKLPLAPAFHETVTEAEENKLIRYAISKGSPLKNHQGVMHFSETGNGGSMLHYTIEFEGKLPLVGPVVKTVLDQGIRRGLKKLKL</sequence>
<accession>A0A095UNT5</accession>
<dbReference type="EMBL" id="ARXV01000011">
    <property type="protein sequence ID" value="KGD64155.1"/>
    <property type="molecule type" value="Genomic_DNA"/>
</dbReference>
<dbReference type="PATRIC" id="fig|1177154.3.peg.2728"/>
<dbReference type="SUPFAM" id="SSF55961">
    <property type="entry name" value="Bet v1-like"/>
    <property type="match status" value="1"/>
</dbReference>
<dbReference type="eggNOG" id="COG2867">
    <property type="taxonomic scope" value="Bacteria"/>
</dbReference>
<dbReference type="InterPro" id="IPR023393">
    <property type="entry name" value="START-like_dom_sf"/>
</dbReference>
<proteinExistence type="predicted"/>
<dbReference type="AlphaFoldDB" id="A0A095UNT5"/>
<dbReference type="Proteomes" id="UP000029444">
    <property type="component" value="Unassembled WGS sequence"/>
</dbReference>
<evidence type="ECO:0008006" key="3">
    <source>
        <dbReference type="Google" id="ProtNLM"/>
    </source>
</evidence>